<name>A0A3M2RQM0_9HYPO</name>
<proteinExistence type="predicted"/>
<protein>
    <recommendedName>
        <fullName evidence="1">DUF6546 domain-containing protein</fullName>
    </recommendedName>
</protein>
<sequence length="479" mass="55509">MASCTAAAKSVFPPEIELCILEWLIPPPHNTSKDRFARPSNFACVCKAWQRIIEQSTFRHISLRPEHIPIFSRLTSPASGRRGYVKHVLLEILALEDDDEASHNYSATVFTRAVSTLWKVLSDWQHSHGLTVELGVFSSFETRMHRLHSFLYTPVPEGDIGSIRTNPYTDYSSRFENPPTNQIFLSTWEWRKQCYLGSRSLEFRFGEHESLYSARVITRLLIRRRYFRNIGPKALCYIFRASPCLEAIHLERWCYGRARSDEEWDKDSSLIGLNLTSSLKQFSFYDEFNTMYHQQGRMRIPRSNKRLLKSLAENTGGNQLEHLSISFVFDAQDFFSPRYSHNWASLTTLALTSNLVLTCSSEVVNELLVKVAEVAKHMPRLEMLEIWNCKVREKVAGIFRYEKSDRTGNIVWQGTWELYMSRQVQRAWQEVFIGSDGGYYELGVEVMSLEPEGLVNLGSIYPYLKLRKHVLDGISWTQV</sequence>
<evidence type="ECO:0000313" key="2">
    <source>
        <dbReference type="EMBL" id="RMJ07499.1"/>
    </source>
</evidence>
<comment type="caution">
    <text evidence="2">The sequence shown here is derived from an EMBL/GenBank/DDBJ whole genome shotgun (WGS) entry which is preliminary data.</text>
</comment>
<evidence type="ECO:0000259" key="1">
    <source>
        <dbReference type="Pfam" id="PF20183"/>
    </source>
</evidence>
<organism evidence="2 3">
    <name type="scientific">Fusarium kuroshium</name>
    <dbReference type="NCBI Taxonomy" id="2010991"/>
    <lineage>
        <taxon>Eukaryota</taxon>
        <taxon>Fungi</taxon>
        <taxon>Dikarya</taxon>
        <taxon>Ascomycota</taxon>
        <taxon>Pezizomycotina</taxon>
        <taxon>Sordariomycetes</taxon>
        <taxon>Hypocreomycetidae</taxon>
        <taxon>Hypocreales</taxon>
        <taxon>Nectriaceae</taxon>
        <taxon>Fusarium</taxon>
        <taxon>Fusarium solani species complex</taxon>
    </lineage>
</organism>
<feature type="domain" description="DUF6546" evidence="1">
    <location>
        <begin position="275"/>
        <end position="472"/>
    </location>
</feature>
<dbReference type="Proteomes" id="UP000277212">
    <property type="component" value="Unassembled WGS sequence"/>
</dbReference>
<dbReference type="InterPro" id="IPR046676">
    <property type="entry name" value="DUF6546"/>
</dbReference>
<dbReference type="AlphaFoldDB" id="A0A3M2RQM0"/>
<reference evidence="2 3" key="1">
    <citation type="submission" date="2017-06" db="EMBL/GenBank/DDBJ databases">
        <title>Comparative genomic analysis of Ambrosia Fusariam Clade fungi.</title>
        <authorList>
            <person name="Stajich J.E."/>
            <person name="Carrillo J."/>
            <person name="Kijimoto T."/>
            <person name="Eskalen A."/>
            <person name="O'Donnell K."/>
            <person name="Kasson M."/>
        </authorList>
    </citation>
    <scope>NUCLEOTIDE SEQUENCE [LARGE SCALE GENOMIC DNA]</scope>
    <source>
        <strain evidence="2">UCR3666</strain>
    </source>
</reference>
<accession>A0A3M2RQM0</accession>
<dbReference type="OrthoDB" id="5333491at2759"/>
<keyword evidence="3" id="KW-1185">Reference proteome</keyword>
<gene>
    <name evidence="2" type="ORF">CDV36_012897</name>
</gene>
<evidence type="ECO:0000313" key="3">
    <source>
        <dbReference type="Proteomes" id="UP000277212"/>
    </source>
</evidence>
<dbReference type="STRING" id="2010991.A0A3M2RQM0"/>
<dbReference type="Pfam" id="PF20183">
    <property type="entry name" value="DUF6546"/>
    <property type="match status" value="1"/>
</dbReference>
<dbReference type="EMBL" id="NKUJ01000337">
    <property type="protein sequence ID" value="RMJ07499.1"/>
    <property type="molecule type" value="Genomic_DNA"/>
</dbReference>
<dbReference type="SUPFAM" id="SSF52047">
    <property type="entry name" value="RNI-like"/>
    <property type="match status" value="1"/>
</dbReference>